<dbReference type="InterPro" id="IPR036563">
    <property type="entry name" value="MoaE_sf"/>
</dbReference>
<dbReference type="GO" id="GO:0030366">
    <property type="term" value="F:molybdopterin synthase activity"/>
    <property type="evidence" value="ECO:0007669"/>
    <property type="project" value="UniProtKB-EC"/>
</dbReference>
<evidence type="ECO:0000256" key="8">
    <source>
        <dbReference type="ARBA" id="ARBA00030407"/>
    </source>
</evidence>
<dbReference type="EC" id="2.8.1.12" evidence="3"/>
<reference evidence="14" key="1">
    <citation type="submission" date="2017-08" db="EMBL/GenBank/DDBJ databases">
        <title>A dynamic microbial community with high functional redundancy inhabits the cold, oxic subseafloor aquifer.</title>
        <authorList>
            <person name="Tully B.J."/>
            <person name="Wheat C.G."/>
            <person name="Glazer B.T."/>
            <person name="Huber J.A."/>
        </authorList>
    </citation>
    <scope>NUCLEOTIDE SEQUENCE [LARGE SCALE GENOMIC DNA]</scope>
</reference>
<feature type="region of interest" description="Disordered" evidence="12">
    <location>
        <begin position="123"/>
        <end position="146"/>
    </location>
</feature>
<evidence type="ECO:0000256" key="10">
    <source>
        <dbReference type="ARBA" id="ARBA00032474"/>
    </source>
</evidence>
<evidence type="ECO:0000256" key="6">
    <source>
        <dbReference type="ARBA" id="ARBA00026066"/>
    </source>
</evidence>
<feature type="compositionally biased region" description="Basic and acidic residues" evidence="12">
    <location>
        <begin position="126"/>
        <end position="146"/>
    </location>
</feature>
<evidence type="ECO:0000256" key="1">
    <source>
        <dbReference type="ARBA" id="ARBA00005046"/>
    </source>
</evidence>
<keyword evidence="5" id="KW-0501">Molybdenum cofactor biosynthesis</keyword>
<dbReference type="PANTHER" id="PTHR23404">
    <property type="entry name" value="MOLYBDOPTERIN SYNTHASE RELATED"/>
    <property type="match status" value="1"/>
</dbReference>
<protein>
    <recommendedName>
        <fullName evidence="4">Molybdopterin synthase catalytic subunit</fullName>
        <ecNumber evidence="3">2.8.1.12</ecNumber>
    </recommendedName>
    <alternativeName>
        <fullName evidence="9">MPT synthase subunit 2</fullName>
    </alternativeName>
    <alternativeName>
        <fullName evidence="7">Molybdenum cofactor biosynthesis protein E</fullName>
    </alternativeName>
    <alternativeName>
        <fullName evidence="8">Molybdopterin-converting factor large subunit</fullName>
    </alternativeName>
    <alternativeName>
        <fullName evidence="10">Molybdopterin-converting factor subunit 2</fullName>
    </alternativeName>
</protein>
<evidence type="ECO:0000256" key="11">
    <source>
        <dbReference type="ARBA" id="ARBA00049878"/>
    </source>
</evidence>
<dbReference type="Pfam" id="PF02391">
    <property type="entry name" value="MoaE"/>
    <property type="match status" value="1"/>
</dbReference>
<evidence type="ECO:0000313" key="14">
    <source>
        <dbReference type="Proteomes" id="UP000228987"/>
    </source>
</evidence>
<comment type="catalytic activity">
    <reaction evidence="11">
        <text>2 [molybdopterin-synthase sulfur-carrier protein]-C-terminal-Gly-aminoethanethioate + cyclic pyranopterin phosphate + H2O = molybdopterin + 2 [molybdopterin-synthase sulfur-carrier protein]-C-terminal Gly-Gly + 2 H(+)</text>
        <dbReference type="Rhea" id="RHEA:26333"/>
        <dbReference type="Rhea" id="RHEA-COMP:12202"/>
        <dbReference type="Rhea" id="RHEA-COMP:19907"/>
        <dbReference type="ChEBI" id="CHEBI:15377"/>
        <dbReference type="ChEBI" id="CHEBI:15378"/>
        <dbReference type="ChEBI" id="CHEBI:58698"/>
        <dbReference type="ChEBI" id="CHEBI:59648"/>
        <dbReference type="ChEBI" id="CHEBI:90778"/>
        <dbReference type="ChEBI" id="CHEBI:232372"/>
        <dbReference type="EC" id="2.8.1.12"/>
    </reaction>
</comment>
<proteinExistence type="inferred from homology"/>
<comment type="caution">
    <text evidence="13">The sequence shown here is derived from an EMBL/GenBank/DDBJ whole genome shotgun (WGS) entry which is preliminary data.</text>
</comment>
<dbReference type="Gene3D" id="3.90.1170.40">
    <property type="entry name" value="Molybdopterin biosynthesis MoaE subunit"/>
    <property type="match status" value="1"/>
</dbReference>
<evidence type="ECO:0000256" key="5">
    <source>
        <dbReference type="ARBA" id="ARBA00023150"/>
    </source>
</evidence>
<dbReference type="AlphaFoldDB" id="A0A2A5C9J8"/>
<dbReference type="EMBL" id="NVWI01000011">
    <property type="protein sequence ID" value="PCJ40036.1"/>
    <property type="molecule type" value="Genomic_DNA"/>
</dbReference>
<comment type="pathway">
    <text evidence="1">Cofactor biosynthesis; molybdopterin biosynthesis.</text>
</comment>
<evidence type="ECO:0000256" key="7">
    <source>
        <dbReference type="ARBA" id="ARBA00029745"/>
    </source>
</evidence>
<comment type="similarity">
    <text evidence="2">Belongs to the MoaE family.</text>
</comment>
<evidence type="ECO:0000256" key="2">
    <source>
        <dbReference type="ARBA" id="ARBA00005426"/>
    </source>
</evidence>
<accession>A0A2A5C9J8</accession>
<dbReference type="UniPathway" id="UPA00344"/>
<evidence type="ECO:0000256" key="3">
    <source>
        <dbReference type="ARBA" id="ARBA00011950"/>
    </source>
</evidence>
<dbReference type="GO" id="GO:0006777">
    <property type="term" value="P:Mo-molybdopterin cofactor biosynthetic process"/>
    <property type="evidence" value="ECO:0007669"/>
    <property type="project" value="UniProtKB-KW"/>
</dbReference>
<organism evidence="13 14">
    <name type="scientific">SAR86 cluster bacterium</name>
    <dbReference type="NCBI Taxonomy" id="2030880"/>
    <lineage>
        <taxon>Bacteria</taxon>
        <taxon>Pseudomonadati</taxon>
        <taxon>Pseudomonadota</taxon>
        <taxon>Gammaproteobacteria</taxon>
        <taxon>SAR86 cluster</taxon>
    </lineage>
</organism>
<dbReference type="SUPFAM" id="SSF54690">
    <property type="entry name" value="Molybdopterin synthase subunit MoaE"/>
    <property type="match status" value="1"/>
</dbReference>
<sequence>MRAEHKNIGALATFTGLVREMDEELDDASSGQQNISSLFLEHYPGMTEKNLHEIAEEADQRWSLLDVVIIHRIGELKVSEQIVFVGVSSMHREAAFAACAFIMDFLKTKAAFWKKSNNNDSTGHWVEAKKSDAEATEKWAETKEKR</sequence>
<evidence type="ECO:0000256" key="12">
    <source>
        <dbReference type="SAM" id="MobiDB-lite"/>
    </source>
</evidence>
<dbReference type="Proteomes" id="UP000228987">
    <property type="component" value="Unassembled WGS sequence"/>
</dbReference>
<dbReference type="InterPro" id="IPR003448">
    <property type="entry name" value="Mopterin_biosynth_MoaE"/>
</dbReference>
<dbReference type="CDD" id="cd00756">
    <property type="entry name" value="MoaE"/>
    <property type="match status" value="1"/>
</dbReference>
<evidence type="ECO:0000256" key="4">
    <source>
        <dbReference type="ARBA" id="ARBA00013858"/>
    </source>
</evidence>
<name>A0A2A5C9J8_9GAMM</name>
<gene>
    <name evidence="13" type="ORF">COA71_12360</name>
</gene>
<evidence type="ECO:0000313" key="13">
    <source>
        <dbReference type="EMBL" id="PCJ40036.1"/>
    </source>
</evidence>
<evidence type="ECO:0000256" key="9">
    <source>
        <dbReference type="ARBA" id="ARBA00030781"/>
    </source>
</evidence>
<comment type="subunit">
    <text evidence="6">Heterotetramer of 2 MoaD subunits and 2 MoaE subunits. Also stable as homodimer. The enzyme changes between these two forms during catalysis.</text>
</comment>